<dbReference type="AlphaFoldDB" id="A0A183TSL2"/>
<dbReference type="OrthoDB" id="247006at2759"/>
<evidence type="ECO:0000313" key="1">
    <source>
        <dbReference type="EMBL" id="VDM05846.1"/>
    </source>
</evidence>
<gene>
    <name evidence="1" type="ORF">SSLN_LOCUS19460</name>
</gene>
<accession>A0A183TSL2</accession>
<keyword evidence="2" id="KW-1185">Reference proteome</keyword>
<reference evidence="1 2" key="2">
    <citation type="submission" date="2018-11" db="EMBL/GenBank/DDBJ databases">
        <authorList>
            <consortium name="Pathogen Informatics"/>
        </authorList>
    </citation>
    <scope>NUCLEOTIDE SEQUENCE [LARGE SCALE GENOMIC DNA]</scope>
    <source>
        <strain evidence="1 2">NST_G2</strain>
    </source>
</reference>
<dbReference type="EMBL" id="UYSU01047583">
    <property type="protein sequence ID" value="VDM05846.1"/>
    <property type="molecule type" value="Genomic_DNA"/>
</dbReference>
<organism evidence="3">
    <name type="scientific">Schistocephalus solidus</name>
    <name type="common">Tapeworm</name>
    <dbReference type="NCBI Taxonomy" id="70667"/>
    <lineage>
        <taxon>Eukaryota</taxon>
        <taxon>Metazoa</taxon>
        <taxon>Spiralia</taxon>
        <taxon>Lophotrochozoa</taxon>
        <taxon>Platyhelminthes</taxon>
        <taxon>Cestoda</taxon>
        <taxon>Eucestoda</taxon>
        <taxon>Diphyllobothriidea</taxon>
        <taxon>Diphyllobothriidae</taxon>
        <taxon>Schistocephalus</taxon>
    </lineage>
</organism>
<name>A0A183TSL2_SCHSO</name>
<protein>
    <submittedName>
        <fullName evidence="1 3">Uncharacterized protein</fullName>
    </submittedName>
</protein>
<proteinExistence type="predicted"/>
<dbReference type="WBParaSite" id="SSLN_0002018901-mRNA-1">
    <property type="protein sequence ID" value="SSLN_0002018901-mRNA-1"/>
    <property type="gene ID" value="SSLN_0002018901"/>
</dbReference>
<sequence length="163" mass="18252">MKLAHRVREPLRTAKFLHDFPQSVAIPRVKVFCQIHEAGERRKSCRLFRGVVESQIGFSGAVPAYKGEGLPGDVEQRDASVVITELSVPLPLVEMDDGRVFEILRIVCLASHLLKYWATNELLPPSIIYQVFVAERSPIVNGTQWSRSALGLVIEPRQQPHSG</sequence>
<reference evidence="3" key="1">
    <citation type="submission" date="2016-06" db="UniProtKB">
        <authorList>
            <consortium name="WormBaseParasite"/>
        </authorList>
    </citation>
    <scope>IDENTIFICATION</scope>
</reference>
<dbReference type="Proteomes" id="UP000275846">
    <property type="component" value="Unassembled WGS sequence"/>
</dbReference>
<evidence type="ECO:0000313" key="3">
    <source>
        <dbReference type="WBParaSite" id="SSLN_0002018901-mRNA-1"/>
    </source>
</evidence>
<evidence type="ECO:0000313" key="2">
    <source>
        <dbReference type="Proteomes" id="UP000275846"/>
    </source>
</evidence>